<keyword evidence="2" id="KW-1185">Reference proteome</keyword>
<organism evidence="1 2">
    <name type="scientific">Portunus trituberculatus</name>
    <name type="common">Swimming crab</name>
    <name type="synonym">Neptunus trituberculatus</name>
    <dbReference type="NCBI Taxonomy" id="210409"/>
    <lineage>
        <taxon>Eukaryota</taxon>
        <taxon>Metazoa</taxon>
        <taxon>Ecdysozoa</taxon>
        <taxon>Arthropoda</taxon>
        <taxon>Crustacea</taxon>
        <taxon>Multicrustacea</taxon>
        <taxon>Malacostraca</taxon>
        <taxon>Eumalacostraca</taxon>
        <taxon>Eucarida</taxon>
        <taxon>Decapoda</taxon>
        <taxon>Pleocyemata</taxon>
        <taxon>Brachyura</taxon>
        <taxon>Eubrachyura</taxon>
        <taxon>Portunoidea</taxon>
        <taxon>Portunidae</taxon>
        <taxon>Portuninae</taxon>
        <taxon>Portunus</taxon>
    </lineage>
</organism>
<evidence type="ECO:0000313" key="1">
    <source>
        <dbReference type="EMBL" id="MPC49693.1"/>
    </source>
</evidence>
<dbReference type="EMBL" id="VSRR010009039">
    <property type="protein sequence ID" value="MPC49693.1"/>
    <property type="molecule type" value="Genomic_DNA"/>
</dbReference>
<sequence>MKNVKNDLKETQIFPEPNCLCPSSSRRTEDVLRWTFVSKFRDVTRRGGTPGQDAAPQWLTRYLISGVTFRRKENCGQVVAALKCGGA</sequence>
<gene>
    <name evidence="1" type="ORF">E2C01_043505</name>
</gene>
<dbReference type="Proteomes" id="UP000324222">
    <property type="component" value="Unassembled WGS sequence"/>
</dbReference>
<accession>A0A5B7FXI0</accession>
<reference evidence="1 2" key="1">
    <citation type="submission" date="2019-05" db="EMBL/GenBank/DDBJ databases">
        <title>Another draft genome of Portunus trituberculatus and its Hox gene families provides insights of decapod evolution.</title>
        <authorList>
            <person name="Jeong J.-H."/>
            <person name="Song I."/>
            <person name="Kim S."/>
            <person name="Choi T."/>
            <person name="Kim D."/>
            <person name="Ryu S."/>
            <person name="Kim W."/>
        </authorList>
    </citation>
    <scope>NUCLEOTIDE SEQUENCE [LARGE SCALE GENOMIC DNA]</scope>
    <source>
        <tissue evidence="1">Muscle</tissue>
    </source>
</reference>
<evidence type="ECO:0000313" key="2">
    <source>
        <dbReference type="Proteomes" id="UP000324222"/>
    </source>
</evidence>
<name>A0A5B7FXI0_PORTR</name>
<dbReference type="AlphaFoldDB" id="A0A5B7FXI0"/>
<proteinExistence type="predicted"/>
<protein>
    <submittedName>
        <fullName evidence="1">Uncharacterized protein</fullName>
    </submittedName>
</protein>
<comment type="caution">
    <text evidence="1">The sequence shown here is derived from an EMBL/GenBank/DDBJ whole genome shotgun (WGS) entry which is preliminary data.</text>
</comment>